<name>A0AA39L4Y0_SARSR</name>
<keyword evidence="5" id="KW-0812">Transmembrane</keyword>
<dbReference type="Proteomes" id="UP001175261">
    <property type="component" value="Unassembled WGS sequence"/>
</dbReference>
<keyword evidence="3" id="KW-0808">Transferase</keyword>
<dbReference type="Gene3D" id="3.90.550.10">
    <property type="entry name" value="Spore Coat Polysaccharide Biosynthesis Protein SpsA, Chain A"/>
    <property type="match status" value="1"/>
</dbReference>
<feature type="transmembrane region" description="Helical" evidence="5">
    <location>
        <begin position="31"/>
        <end position="49"/>
    </location>
</feature>
<accession>A0AA39L4Y0</accession>
<dbReference type="Pfam" id="PF05637">
    <property type="entry name" value="Glyco_transf_34"/>
    <property type="match status" value="1"/>
</dbReference>
<dbReference type="PANTHER" id="PTHR31306">
    <property type="entry name" value="ALPHA-1,6-MANNOSYLTRANSFERASE MNN11-RELATED"/>
    <property type="match status" value="1"/>
</dbReference>
<evidence type="ECO:0000256" key="1">
    <source>
        <dbReference type="ARBA" id="ARBA00005664"/>
    </source>
</evidence>
<comment type="similarity">
    <text evidence="1">Belongs to the glycosyltransferase 34 family.</text>
</comment>
<evidence type="ECO:0000313" key="6">
    <source>
        <dbReference type="EMBL" id="KAK0384303.1"/>
    </source>
</evidence>
<reference evidence="6" key="1">
    <citation type="submission" date="2022-10" db="EMBL/GenBank/DDBJ databases">
        <title>Determination and structural analysis of whole genome sequence of Sarocladium strictum F4-1.</title>
        <authorList>
            <person name="Hu L."/>
            <person name="Jiang Y."/>
        </authorList>
    </citation>
    <scope>NUCLEOTIDE SEQUENCE</scope>
    <source>
        <strain evidence="6">F4-1</strain>
    </source>
</reference>
<keyword evidence="7" id="KW-1185">Reference proteome</keyword>
<evidence type="ECO:0000256" key="2">
    <source>
        <dbReference type="ARBA" id="ARBA00022676"/>
    </source>
</evidence>
<dbReference type="GO" id="GO:0000136">
    <property type="term" value="C:mannan polymerase complex"/>
    <property type="evidence" value="ECO:0007669"/>
    <property type="project" value="TreeGrafter"/>
</dbReference>
<evidence type="ECO:0000256" key="5">
    <source>
        <dbReference type="SAM" id="Phobius"/>
    </source>
</evidence>
<evidence type="ECO:0000313" key="7">
    <source>
        <dbReference type="Proteomes" id="UP001175261"/>
    </source>
</evidence>
<dbReference type="InterPro" id="IPR008630">
    <property type="entry name" value="Glyco_trans_34"/>
</dbReference>
<keyword evidence="5" id="KW-1133">Transmembrane helix</keyword>
<dbReference type="EMBL" id="JAPDFR010000008">
    <property type="protein sequence ID" value="KAK0384303.1"/>
    <property type="molecule type" value="Genomic_DNA"/>
</dbReference>
<dbReference type="PANTHER" id="PTHR31306:SF10">
    <property type="entry name" value="ALPHA-1,6-MANNOSYLTRANSFERASE MNN11-RELATED"/>
    <property type="match status" value="1"/>
</dbReference>
<organism evidence="6 7">
    <name type="scientific">Sarocladium strictum</name>
    <name type="common">Black bundle disease fungus</name>
    <name type="synonym">Acremonium strictum</name>
    <dbReference type="NCBI Taxonomy" id="5046"/>
    <lineage>
        <taxon>Eukaryota</taxon>
        <taxon>Fungi</taxon>
        <taxon>Dikarya</taxon>
        <taxon>Ascomycota</taxon>
        <taxon>Pezizomycotina</taxon>
        <taxon>Sordariomycetes</taxon>
        <taxon>Hypocreomycetidae</taxon>
        <taxon>Hypocreales</taxon>
        <taxon>Sarocladiaceae</taxon>
        <taxon>Sarocladium</taxon>
    </lineage>
</organism>
<dbReference type="GO" id="GO:0006487">
    <property type="term" value="P:protein N-linked glycosylation"/>
    <property type="evidence" value="ECO:0007669"/>
    <property type="project" value="TreeGrafter"/>
</dbReference>
<gene>
    <name evidence="6" type="ORF">NLU13_8391</name>
</gene>
<dbReference type="GO" id="GO:0000009">
    <property type="term" value="F:alpha-1,6-mannosyltransferase activity"/>
    <property type="evidence" value="ECO:0007669"/>
    <property type="project" value="TreeGrafter"/>
</dbReference>
<proteinExistence type="inferred from homology"/>
<keyword evidence="5" id="KW-0472">Membrane</keyword>
<sequence>MHYAYPPRKVSKPPVWAKSSSHRQPFYRNRFLRFFAVIVILALGSYFLLLGTDSGNAYHEEAPTGGPAVVIVTLTDPDSHNSAYLNSIRENREQYAALFGYETFIARASEYDTGNAPKTWAKLMAIRHAISKYPNCGYIWFLDQNALILNPKMSLEQQILDRSKLAEVMIPETPVVPGSIIRTFGHLQADDAALLISQDKSGLVTDSMIIKNGEWAKFFLEQWLDPLYRSFNFEKAERHALEHAVQWHPTVLAKLALVPQGLLAPYSSDKKGEAVHNEAFVVLFEGCQRQGEQTCAQELEKFWPRWNNALGALNQ</sequence>
<dbReference type="AlphaFoldDB" id="A0AA39L4Y0"/>
<evidence type="ECO:0000256" key="4">
    <source>
        <dbReference type="SAM" id="MobiDB-lite"/>
    </source>
</evidence>
<comment type="caution">
    <text evidence="6">The sequence shown here is derived from an EMBL/GenBank/DDBJ whole genome shotgun (WGS) entry which is preliminary data.</text>
</comment>
<keyword evidence="2" id="KW-0328">Glycosyltransferase</keyword>
<feature type="region of interest" description="Disordered" evidence="4">
    <location>
        <begin position="1"/>
        <end position="20"/>
    </location>
</feature>
<evidence type="ECO:0000256" key="3">
    <source>
        <dbReference type="ARBA" id="ARBA00022679"/>
    </source>
</evidence>
<dbReference type="InterPro" id="IPR029044">
    <property type="entry name" value="Nucleotide-diphossugar_trans"/>
</dbReference>
<protein>
    <submittedName>
        <fullName evidence="6">Uncharacterized protein</fullName>
    </submittedName>
</protein>